<sequence>MSHLLEKPNIAMPIKTTSGQLSTTAAAAVTVTTNANLNATNTAAATATTTTATPNTTSKINENAATQTKDVKASTNFDAVIMSLTAGAAAGALAKTVIAPLDRTKINFQINKSVRYSLNGAILFLKQTYAKEGVLALWRGNSATMARIVPYAAIQFTAHEQWRKILSVDKDGTDTKARRFIAGSLAGITSQSLTYPLDLARARMAVTDKYTGYKTLRQVFVKIWIEEGPRTLYRGYWATVLGVIPYAGTSFFTYETLKREYTEMTGNSKLNTLTSLAFGAAAGAVGQTSSYPLDIVRRRMQTMGVTKDGHNKYPSIFVTLKTIYREEGIKNGFYKGLSMNWIKGPIAVGISFSTYDFIKELLRDLFHLKRGREGGNSHHN</sequence>
<reference evidence="9" key="1">
    <citation type="submission" date="2012-08" db="EMBL/GenBank/DDBJ databases">
        <title>Transcriptome of adult Musca domestica launches a platform for comparative house fly gene expression and characterization of differential gene expression among resistant and susceptible house flies.</title>
        <authorList>
            <person name="Liu N."/>
            <person name="Zhang L."/>
            <person name="Li M."/>
            <person name="Reid W."/>
        </authorList>
    </citation>
    <scope>NUCLEOTIDE SEQUENCE</scope>
    <source>
        <strain evidence="9">ALHF</strain>
        <tissue evidence="9">Whole body</tissue>
    </source>
</reference>
<dbReference type="VEuPathDB" id="VectorBase:MDOMA2_020303"/>
<dbReference type="PANTHER" id="PTHR24089">
    <property type="entry name" value="SOLUTE CARRIER FAMILY 25"/>
    <property type="match status" value="1"/>
</dbReference>
<evidence type="ECO:0000256" key="1">
    <source>
        <dbReference type="ARBA" id="ARBA00004141"/>
    </source>
</evidence>
<dbReference type="EMBL" id="KA645661">
    <property type="protein sequence ID" value="AFP60290.1"/>
    <property type="molecule type" value="mRNA"/>
</dbReference>
<evidence type="ECO:0000256" key="6">
    <source>
        <dbReference type="ARBA" id="ARBA00023136"/>
    </source>
</evidence>
<name>T1PA57_MUSDO</name>
<dbReference type="OrthoDB" id="270584at2759"/>
<evidence type="ECO:0000256" key="7">
    <source>
        <dbReference type="PROSITE-ProRule" id="PRU00282"/>
    </source>
</evidence>
<reference evidence="11" key="2">
    <citation type="submission" date="2025-05" db="UniProtKB">
        <authorList>
            <consortium name="RefSeq"/>
        </authorList>
    </citation>
    <scope>IDENTIFICATION</scope>
    <source>
        <strain evidence="11">Aabys</strain>
        <tissue evidence="11">Whole body</tissue>
    </source>
</reference>
<organism evidence="9">
    <name type="scientific">Musca domestica</name>
    <name type="common">House fly</name>
    <dbReference type="NCBI Taxonomy" id="7370"/>
    <lineage>
        <taxon>Eukaryota</taxon>
        <taxon>Metazoa</taxon>
        <taxon>Ecdysozoa</taxon>
        <taxon>Arthropoda</taxon>
        <taxon>Hexapoda</taxon>
        <taxon>Insecta</taxon>
        <taxon>Pterygota</taxon>
        <taxon>Neoptera</taxon>
        <taxon>Endopterygota</taxon>
        <taxon>Diptera</taxon>
        <taxon>Brachycera</taxon>
        <taxon>Muscomorpha</taxon>
        <taxon>Muscoidea</taxon>
        <taxon>Muscidae</taxon>
        <taxon>Musca</taxon>
    </lineage>
</organism>
<evidence type="ECO:0000256" key="8">
    <source>
        <dbReference type="RuleBase" id="RU000488"/>
    </source>
</evidence>
<keyword evidence="3 8" id="KW-0813">Transport</keyword>
<feature type="repeat" description="Solcar" evidence="7">
    <location>
        <begin position="78"/>
        <end position="165"/>
    </location>
</feature>
<protein>
    <submittedName>
        <fullName evidence="9">Mitochondrial carrier protein</fullName>
    </submittedName>
    <submittedName>
        <fullName evidence="11">Mitochondrial coenzyme A transporter SLC25A42</fullName>
    </submittedName>
</protein>
<dbReference type="PRINTS" id="PR00926">
    <property type="entry name" value="MITOCARRIER"/>
</dbReference>
<keyword evidence="4 7" id="KW-0812">Transmembrane</keyword>
<evidence type="ECO:0000256" key="3">
    <source>
        <dbReference type="ARBA" id="ARBA00022448"/>
    </source>
</evidence>
<dbReference type="InterPro" id="IPR023395">
    <property type="entry name" value="MCP_dom_sf"/>
</dbReference>
<accession>T1PA57</accession>
<dbReference type="GeneID" id="101892163"/>
<proteinExistence type="evidence at transcript level"/>
<evidence type="ECO:0000256" key="4">
    <source>
        <dbReference type="ARBA" id="ARBA00022692"/>
    </source>
</evidence>
<dbReference type="InterPro" id="IPR018108">
    <property type="entry name" value="MCP_transmembrane"/>
</dbReference>
<evidence type="ECO:0000313" key="11">
    <source>
        <dbReference type="RefSeq" id="XP_058988234.1"/>
    </source>
</evidence>
<feature type="repeat" description="Solcar" evidence="7">
    <location>
        <begin position="174"/>
        <end position="260"/>
    </location>
</feature>
<dbReference type="InterPro" id="IPR002067">
    <property type="entry name" value="MCP"/>
</dbReference>
<comment type="similarity">
    <text evidence="2 8">Belongs to the mitochondrial carrier (TC 2.A.29) family.</text>
</comment>
<dbReference type="RefSeq" id="XP_058988234.1">
    <property type="nucleotide sequence ID" value="XM_059132251.1"/>
</dbReference>
<feature type="repeat" description="Solcar" evidence="7">
    <location>
        <begin position="270"/>
        <end position="361"/>
    </location>
</feature>
<gene>
    <name evidence="11" type="primary">LOC101892163</name>
</gene>
<dbReference type="CTD" id="42429"/>
<keyword evidence="5" id="KW-0677">Repeat</keyword>
<dbReference type="GO" id="GO:0055085">
    <property type="term" value="P:transmembrane transport"/>
    <property type="evidence" value="ECO:0007669"/>
    <property type="project" value="InterPro"/>
</dbReference>
<dbReference type="GO" id="GO:0016020">
    <property type="term" value="C:membrane"/>
    <property type="evidence" value="ECO:0007669"/>
    <property type="project" value="UniProtKB-SubCell"/>
</dbReference>
<evidence type="ECO:0000313" key="10">
    <source>
        <dbReference type="Proteomes" id="UP001652621"/>
    </source>
</evidence>
<keyword evidence="10" id="KW-1185">Reference proteome</keyword>
<dbReference type="Pfam" id="PF00153">
    <property type="entry name" value="Mito_carr"/>
    <property type="match status" value="3"/>
</dbReference>
<dbReference type="AlphaFoldDB" id="T1PA57"/>
<dbReference type="SUPFAM" id="SSF103506">
    <property type="entry name" value="Mitochondrial carrier"/>
    <property type="match status" value="1"/>
</dbReference>
<keyword evidence="6 7" id="KW-0472">Membrane</keyword>
<dbReference type="Gene3D" id="1.50.40.10">
    <property type="entry name" value="Mitochondrial carrier domain"/>
    <property type="match status" value="1"/>
</dbReference>
<evidence type="ECO:0000313" key="9">
    <source>
        <dbReference type="EMBL" id="AFP60290.1"/>
    </source>
</evidence>
<evidence type="ECO:0000256" key="5">
    <source>
        <dbReference type="ARBA" id="ARBA00022737"/>
    </source>
</evidence>
<comment type="subcellular location">
    <subcellularLocation>
        <location evidence="1">Membrane</location>
        <topology evidence="1">Multi-pass membrane protein</topology>
    </subcellularLocation>
</comment>
<evidence type="ECO:0000256" key="2">
    <source>
        <dbReference type="ARBA" id="ARBA00006375"/>
    </source>
</evidence>
<dbReference type="Proteomes" id="UP001652621">
    <property type="component" value="Unplaced"/>
</dbReference>
<dbReference type="PROSITE" id="PS50920">
    <property type="entry name" value="SOLCAR"/>
    <property type="match status" value="3"/>
</dbReference>
<dbReference type="KEGG" id="mde:101892163"/>
<dbReference type="VEuPathDB" id="VectorBase:MDOA014334"/>